<evidence type="ECO:0000256" key="2">
    <source>
        <dbReference type="ARBA" id="ARBA00022629"/>
    </source>
</evidence>
<dbReference type="Proteomes" id="UP000219573">
    <property type="component" value="Unassembled WGS sequence"/>
</dbReference>
<dbReference type="AlphaFoldDB" id="A0A285IFL1"/>
<dbReference type="InterPro" id="IPR018484">
    <property type="entry name" value="FGGY_N"/>
</dbReference>
<keyword evidence="5 8" id="KW-0418">Kinase</keyword>
<reference evidence="14" key="1">
    <citation type="submission" date="2017-09" db="EMBL/GenBank/DDBJ databases">
        <authorList>
            <person name="Varghese N."/>
            <person name="Submissions S."/>
        </authorList>
    </citation>
    <scope>NUCLEOTIDE SEQUENCE [LARGE SCALE GENOMIC DNA]</scope>
    <source>
        <strain evidence="14">MSL47</strain>
    </source>
</reference>
<feature type="active site" description="Proton acceptor" evidence="8">
    <location>
        <position position="241"/>
    </location>
</feature>
<accession>A0A285IFL1</accession>
<comment type="function">
    <text evidence="8">Catalyzes the phosphorylation of D-xylulose to D-xylulose 5-phosphate.</text>
</comment>
<keyword evidence="2 8" id="KW-0859">Xylose metabolism</keyword>
<evidence type="ECO:0000259" key="11">
    <source>
        <dbReference type="Pfam" id="PF00370"/>
    </source>
</evidence>
<dbReference type="PROSITE" id="PS00445">
    <property type="entry name" value="FGGY_KINASES_2"/>
    <property type="match status" value="1"/>
</dbReference>
<dbReference type="InterPro" id="IPR018485">
    <property type="entry name" value="FGGY_C"/>
</dbReference>
<dbReference type="EC" id="2.7.1.17" evidence="8 10"/>
<dbReference type="InterPro" id="IPR000577">
    <property type="entry name" value="Carb_kinase_FGGY"/>
</dbReference>
<dbReference type="EMBL" id="OBDZ01000045">
    <property type="protein sequence ID" value="SNY46780.1"/>
    <property type="molecule type" value="Genomic_DNA"/>
</dbReference>
<dbReference type="InterPro" id="IPR018483">
    <property type="entry name" value="Carb_kinase_FGGY_CS"/>
</dbReference>
<keyword evidence="14" id="KW-1185">Reference proteome</keyword>
<feature type="site" description="Important for activity" evidence="8">
    <location>
        <position position="8"/>
    </location>
</feature>
<protein>
    <recommendedName>
        <fullName evidence="8 10">Xylulose kinase</fullName>
        <shortName evidence="8 10">Xylulokinase</shortName>
        <ecNumber evidence="8 10">2.7.1.17</ecNumber>
    </recommendedName>
</protein>
<evidence type="ECO:0000256" key="4">
    <source>
        <dbReference type="ARBA" id="ARBA00022741"/>
    </source>
</evidence>
<evidence type="ECO:0000256" key="6">
    <source>
        <dbReference type="ARBA" id="ARBA00022840"/>
    </source>
</evidence>
<evidence type="ECO:0000259" key="12">
    <source>
        <dbReference type="Pfam" id="PF02782"/>
    </source>
</evidence>
<evidence type="ECO:0000256" key="1">
    <source>
        <dbReference type="ARBA" id="ARBA00009156"/>
    </source>
</evidence>
<dbReference type="Gene3D" id="3.30.420.40">
    <property type="match status" value="2"/>
</dbReference>
<dbReference type="OrthoDB" id="9805576at2"/>
<feature type="domain" description="Carbohydrate kinase FGGY C-terminal" evidence="12">
    <location>
        <begin position="258"/>
        <end position="443"/>
    </location>
</feature>
<dbReference type="Pfam" id="PF02782">
    <property type="entry name" value="FGGY_C"/>
    <property type="match status" value="1"/>
</dbReference>
<dbReference type="PIRSF" id="PIRSF000538">
    <property type="entry name" value="GlpK"/>
    <property type="match status" value="1"/>
</dbReference>
<dbReference type="Pfam" id="PF00370">
    <property type="entry name" value="FGGY_N"/>
    <property type="match status" value="1"/>
</dbReference>
<dbReference type="SUPFAM" id="SSF53067">
    <property type="entry name" value="Actin-like ATPase domain"/>
    <property type="match status" value="2"/>
</dbReference>
<keyword evidence="6 8" id="KW-0067">ATP-binding</keyword>
<sequence length="502" mass="55350">MSYLLGLDIGTSGIKGILITDKGKVISNKTRSYPLSTPKSGWAEQNPKDWWVATQEVIKKIITESKVDTSQIKGISLSGQMHSSVFLDEQLQVIRPAILWSDTRTSKQCQEIYERVGGLDNLINYVSNPALEGFTAPKVLWLKENEPQNYNKIRHLLLPKDYIRYQLTGEIYTEVSDGAGMLFLNVQKKKWSEKLLDKLGIDKEILPPVVDSTEIVGEITAEVAQKTGLAVGTPVVAGGADNACGAVGSGIVKEGRVMVSIGTSGVVLAQIDNSVADDQGRIHLFNHAKRDSWYMMGVMLSAGRCFSWMKEELFADELDYDHLNELAAKVKPGSEGLTFLPYLYGERTPYADPNARGVYFGVSGKHQQGHFIRSVMEGVTFGLKDSLELIKEKGVEITEIRVIGGGAKSKLWQQILADIFANEISLLNVEEGPAFGAALIAGVGVGVYDSFEEAANSIIKVKEVISPNLESVELYDKQYKLYKQLYVSLKDEFKALSQIIEN</sequence>
<dbReference type="NCBIfam" id="TIGR01312">
    <property type="entry name" value="XylB"/>
    <property type="match status" value="1"/>
</dbReference>
<dbReference type="GO" id="GO:0005524">
    <property type="term" value="F:ATP binding"/>
    <property type="evidence" value="ECO:0007669"/>
    <property type="project" value="UniProtKB-UniRule"/>
</dbReference>
<keyword evidence="3 8" id="KW-0808">Transferase</keyword>
<keyword evidence="4 8" id="KW-0547">Nucleotide-binding</keyword>
<evidence type="ECO:0000256" key="9">
    <source>
        <dbReference type="RuleBase" id="RU003733"/>
    </source>
</evidence>
<organism evidence="13 14">
    <name type="scientific">Orenia metallireducens</name>
    <dbReference type="NCBI Taxonomy" id="1413210"/>
    <lineage>
        <taxon>Bacteria</taxon>
        <taxon>Bacillati</taxon>
        <taxon>Bacillota</taxon>
        <taxon>Clostridia</taxon>
        <taxon>Halanaerobiales</taxon>
        <taxon>Halobacteroidaceae</taxon>
        <taxon>Orenia</taxon>
    </lineage>
</organism>
<evidence type="ECO:0000256" key="5">
    <source>
        <dbReference type="ARBA" id="ARBA00022777"/>
    </source>
</evidence>
<dbReference type="RefSeq" id="WP_097019563.1">
    <property type="nucleotide sequence ID" value="NZ_OBDZ01000045.1"/>
</dbReference>
<name>A0A285IFL1_9FIRM</name>
<gene>
    <name evidence="8 10" type="primary">xylB</name>
    <name evidence="13" type="ORF">SAMN06265827_1456</name>
</gene>
<evidence type="ECO:0000256" key="10">
    <source>
        <dbReference type="RuleBase" id="RU364073"/>
    </source>
</evidence>
<dbReference type="PANTHER" id="PTHR43095">
    <property type="entry name" value="SUGAR KINASE"/>
    <property type="match status" value="1"/>
</dbReference>
<keyword evidence="7 8" id="KW-0119">Carbohydrate metabolism</keyword>
<dbReference type="InterPro" id="IPR006000">
    <property type="entry name" value="Xylulokinase"/>
</dbReference>
<dbReference type="GO" id="GO:0042732">
    <property type="term" value="P:D-xylose metabolic process"/>
    <property type="evidence" value="ECO:0007669"/>
    <property type="project" value="UniProtKB-KW"/>
</dbReference>
<dbReference type="PROSITE" id="PS00933">
    <property type="entry name" value="FGGY_KINASES_1"/>
    <property type="match status" value="1"/>
</dbReference>
<dbReference type="InterPro" id="IPR050406">
    <property type="entry name" value="FGGY_Carb_Kinase"/>
</dbReference>
<feature type="binding site" evidence="8">
    <location>
        <begin position="81"/>
        <end position="82"/>
    </location>
    <ligand>
        <name>substrate</name>
    </ligand>
</feature>
<evidence type="ECO:0000313" key="14">
    <source>
        <dbReference type="Proteomes" id="UP000219573"/>
    </source>
</evidence>
<evidence type="ECO:0000256" key="7">
    <source>
        <dbReference type="ARBA" id="ARBA00023277"/>
    </source>
</evidence>
<proteinExistence type="inferred from homology"/>
<dbReference type="GO" id="GO:0005998">
    <property type="term" value="P:xylulose catabolic process"/>
    <property type="evidence" value="ECO:0007669"/>
    <property type="project" value="UniProtKB-UniRule"/>
</dbReference>
<evidence type="ECO:0000256" key="3">
    <source>
        <dbReference type="ARBA" id="ARBA00022679"/>
    </source>
</evidence>
<evidence type="ECO:0000313" key="13">
    <source>
        <dbReference type="EMBL" id="SNY46780.1"/>
    </source>
</evidence>
<feature type="domain" description="Carbohydrate kinase FGGY N-terminal" evidence="11">
    <location>
        <begin position="3"/>
        <end position="248"/>
    </location>
</feature>
<dbReference type="CDD" id="cd07808">
    <property type="entry name" value="ASKHA_NBD_FGGY_EcXK-like"/>
    <property type="match status" value="1"/>
</dbReference>
<dbReference type="InterPro" id="IPR043129">
    <property type="entry name" value="ATPase_NBD"/>
</dbReference>
<comment type="similarity">
    <text evidence="1 8 9">Belongs to the FGGY kinase family.</text>
</comment>
<comment type="catalytic activity">
    <reaction evidence="8 10">
        <text>D-xylulose + ATP = D-xylulose 5-phosphate + ADP + H(+)</text>
        <dbReference type="Rhea" id="RHEA:10964"/>
        <dbReference type="ChEBI" id="CHEBI:15378"/>
        <dbReference type="ChEBI" id="CHEBI:17140"/>
        <dbReference type="ChEBI" id="CHEBI:30616"/>
        <dbReference type="ChEBI" id="CHEBI:57737"/>
        <dbReference type="ChEBI" id="CHEBI:456216"/>
        <dbReference type="EC" id="2.7.1.17"/>
    </reaction>
</comment>
<dbReference type="PANTHER" id="PTHR43095:SF5">
    <property type="entry name" value="XYLULOSE KINASE"/>
    <property type="match status" value="1"/>
</dbReference>
<dbReference type="HAMAP" id="MF_02220">
    <property type="entry name" value="XylB"/>
    <property type="match status" value="1"/>
</dbReference>
<dbReference type="GO" id="GO:0004856">
    <property type="term" value="F:D-xylulokinase activity"/>
    <property type="evidence" value="ECO:0007669"/>
    <property type="project" value="UniProtKB-UniRule"/>
</dbReference>
<evidence type="ECO:0000256" key="8">
    <source>
        <dbReference type="HAMAP-Rule" id="MF_02220"/>
    </source>
</evidence>